<proteinExistence type="predicted"/>
<reference evidence="1 2" key="1">
    <citation type="submission" date="2024-06" db="EMBL/GenBank/DDBJ databases">
        <title>The draft genome of Grus japonensis, version 3.</title>
        <authorList>
            <person name="Nabeshima K."/>
            <person name="Suzuki S."/>
            <person name="Onuma M."/>
        </authorList>
    </citation>
    <scope>NUCLEOTIDE SEQUENCE [LARGE SCALE GENOMIC DNA]</scope>
    <source>
        <strain evidence="1 2">451A</strain>
    </source>
</reference>
<protein>
    <submittedName>
        <fullName evidence="1">Mitochondrial enolase superfamily member 1</fullName>
    </submittedName>
</protein>
<gene>
    <name evidence="1" type="ORF">GRJ2_001026300</name>
</gene>
<sequence>MCPLLEPVQVPPDSLLSLRHVKHTTQLGIVCKLAESALNPTVYVIGEDIKQYWSQYGPLRDITCHRSSSGYQAVDRYPLDVTIQTIPHTLNSPPIKSISLQFREKDVVGDCVKGLTEIQIDR</sequence>
<dbReference type="EMBL" id="BAAFJT010000003">
    <property type="protein sequence ID" value="GAB0185610.1"/>
    <property type="molecule type" value="Genomic_DNA"/>
</dbReference>
<dbReference type="AlphaFoldDB" id="A0ABC9WKA7"/>
<comment type="caution">
    <text evidence="1">The sequence shown here is derived from an EMBL/GenBank/DDBJ whole genome shotgun (WGS) entry which is preliminary data.</text>
</comment>
<name>A0ABC9WKA7_GRUJA</name>
<organism evidence="1 2">
    <name type="scientific">Grus japonensis</name>
    <name type="common">Japanese crane</name>
    <name type="synonym">Red-crowned crane</name>
    <dbReference type="NCBI Taxonomy" id="30415"/>
    <lineage>
        <taxon>Eukaryota</taxon>
        <taxon>Metazoa</taxon>
        <taxon>Chordata</taxon>
        <taxon>Craniata</taxon>
        <taxon>Vertebrata</taxon>
        <taxon>Euteleostomi</taxon>
        <taxon>Archelosauria</taxon>
        <taxon>Archosauria</taxon>
        <taxon>Dinosauria</taxon>
        <taxon>Saurischia</taxon>
        <taxon>Theropoda</taxon>
        <taxon>Coelurosauria</taxon>
        <taxon>Aves</taxon>
        <taxon>Neognathae</taxon>
        <taxon>Neoaves</taxon>
        <taxon>Gruiformes</taxon>
        <taxon>Gruidae</taxon>
        <taxon>Grus</taxon>
    </lineage>
</organism>
<keyword evidence="2" id="KW-1185">Reference proteome</keyword>
<evidence type="ECO:0000313" key="2">
    <source>
        <dbReference type="Proteomes" id="UP001623348"/>
    </source>
</evidence>
<accession>A0ABC9WKA7</accession>
<dbReference type="Proteomes" id="UP001623348">
    <property type="component" value="Unassembled WGS sequence"/>
</dbReference>
<evidence type="ECO:0000313" key="1">
    <source>
        <dbReference type="EMBL" id="GAB0185610.1"/>
    </source>
</evidence>